<dbReference type="PROSITE" id="PS50088">
    <property type="entry name" value="ANK_REPEAT"/>
    <property type="match status" value="2"/>
</dbReference>
<protein>
    <recommendedName>
        <fullName evidence="7">Ankyrin repeat protein</fullName>
    </recommendedName>
</protein>
<dbReference type="Gene3D" id="1.25.40.20">
    <property type="entry name" value="Ankyrin repeat-containing domain"/>
    <property type="match status" value="1"/>
</dbReference>
<name>A0AAN6MUW2_9PEZI</name>
<evidence type="ECO:0000256" key="1">
    <source>
        <dbReference type="ARBA" id="ARBA00022737"/>
    </source>
</evidence>
<evidence type="ECO:0000313" key="6">
    <source>
        <dbReference type="Proteomes" id="UP001303473"/>
    </source>
</evidence>
<evidence type="ECO:0000256" key="2">
    <source>
        <dbReference type="ARBA" id="ARBA00023043"/>
    </source>
</evidence>
<gene>
    <name evidence="5" type="ORF">QBC46DRAFT_359358</name>
</gene>
<dbReference type="Proteomes" id="UP001303473">
    <property type="component" value="Unassembled WGS sequence"/>
</dbReference>
<keyword evidence="2 3" id="KW-0040">ANK repeat</keyword>
<reference evidence="6" key="1">
    <citation type="journal article" date="2023" name="Mol. Phylogenet. Evol.">
        <title>Genome-scale phylogeny and comparative genomics of the fungal order Sordariales.</title>
        <authorList>
            <person name="Hensen N."/>
            <person name="Bonometti L."/>
            <person name="Westerberg I."/>
            <person name="Brannstrom I.O."/>
            <person name="Guillou S."/>
            <person name="Cros-Aarteil S."/>
            <person name="Calhoun S."/>
            <person name="Haridas S."/>
            <person name="Kuo A."/>
            <person name="Mondo S."/>
            <person name="Pangilinan J."/>
            <person name="Riley R."/>
            <person name="LaButti K."/>
            <person name="Andreopoulos B."/>
            <person name="Lipzen A."/>
            <person name="Chen C."/>
            <person name="Yan M."/>
            <person name="Daum C."/>
            <person name="Ng V."/>
            <person name="Clum A."/>
            <person name="Steindorff A."/>
            <person name="Ohm R.A."/>
            <person name="Martin F."/>
            <person name="Silar P."/>
            <person name="Natvig D.O."/>
            <person name="Lalanne C."/>
            <person name="Gautier V."/>
            <person name="Ament-Velasquez S.L."/>
            <person name="Kruys A."/>
            <person name="Hutchinson M.I."/>
            <person name="Powell A.J."/>
            <person name="Barry K."/>
            <person name="Miller A.N."/>
            <person name="Grigoriev I.V."/>
            <person name="Debuchy R."/>
            <person name="Gladieux P."/>
            <person name="Hiltunen Thoren M."/>
            <person name="Johannesson H."/>
        </authorList>
    </citation>
    <scope>NUCLEOTIDE SEQUENCE [LARGE SCALE GENOMIC DNA]</scope>
    <source>
        <strain evidence="6">CBS 340.73</strain>
    </source>
</reference>
<keyword evidence="1" id="KW-0677">Repeat</keyword>
<dbReference type="Pfam" id="PF12796">
    <property type="entry name" value="Ank_2"/>
    <property type="match status" value="1"/>
</dbReference>
<evidence type="ECO:0000256" key="4">
    <source>
        <dbReference type="SAM" id="MobiDB-lite"/>
    </source>
</evidence>
<dbReference type="AlphaFoldDB" id="A0AAN6MUW2"/>
<dbReference type="PROSITE" id="PS50297">
    <property type="entry name" value="ANK_REP_REGION"/>
    <property type="match status" value="1"/>
</dbReference>
<keyword evidence="6" id="KW-1185">Reference proteome</keyword>
<feature type="region of interest" description="Disordered" evidence="4">
    <location>
        <begin position="295"/>
        <end position="330"/>
    </location>
</feature>
<sequence>MAPRNIFVKNHTCRPQSYVLFPDELFILESTKHVLVIPRVEAGKSGRVTVDSALHVWAKLTSESDPVYAEAEAGSVLSIGEASGKLVIKRVSGTPPEDGCFAIATRQNFWGIFGLAVSTPAGFCPITTKQAVGAATYHVEPNDSFDVAVNEKYKFGDEIRDDSTVSVLIKLDFSDGINDVTVNHYDAVAETLRIGDSEEDKVRDLNAELEARCEAVNTTIEMISLLTTDTLDLPAVLGKARGLGVSLHWSEQQKQEFDQKLKAHAGHLLEQEKTVKNTTDEKDAVAKQLAQVQNDMQQLKASSEKQANDAQSELAKEKSNAANQVSELQRRFDTDKRDLDARISDLQAERDALSRRVNELDATAATAKTAASSSTSYASKQAMDLNVLDAGGEFPLYSVAAGGNFDEAKRMLEQGANASMRTRFQWTALHWAVHNGHTGVVQLLLAYGADVNAVSDTGKTPLAMARTEAMRQLLLPRGARY</sequence>
<feature type="repeat" description="ANK" evidence="3">
    <location>
        <begin position="391"/>
        <end position="423"/>
    </location>
</feature>
<evidence type="ECO:0008006" key="7">
    <source>
        <dbReference type="Google" id="ProtNLM"/>
    </source>
</evidence>
<dbReference type="PANTHER" id="PTHR24171">
    <property type="entry name" value="ANKYRIN REPEAT DOMAIN-CONTAINING PROTEIN 39-RELATED"/>
    <property type="match status" value="1"/>
</dbReference>
<evidence type="ECO:0000313" key="5">
    <source>
        <dbReference type="EMBL" id="KAK3933931.1"/>
    </source>
</evidence>
<organism evidence="5 6">
    <name type="scientific">Diplogelasinospora grovesii</name>
    <dbReference type="NCBI Taxonomy" id="303347"/>
    <lineage>
        <taxon>Eukaryota</taxon>
        <taxon>Fungi</taxon>
        <taxon>Dikarya</taxon>
        <taxon>Ascomycota</taxon>
        <taxon>Pezizomycotina</taxon>
        <taxon>Sordariomycetes</taxon>
        <taxon>Sordariomycetidae</taxon>
        <taxon>Sordariales</taxon>
        <taxon>Diplogelasinosporaceae</taxon>
        <taxon>Diplogelasinospora</taxon>
    </lineage>
</organism>
<dbReference type="SMART" id="SM00248">
    <property type="entry name" value="ANK"/>
    <property type="match status" value="2"/>
</dbReference>
<feature type="repeat" description="ANK" evidence="3">
    <location>
        <begin position="424"/>
        <end position="456"/>
    </location>
</feature>
<accession>A0AAN6MUW2</accession>
<dbReference type="SUPFAM" id="SSF48403">
    <property type="entry name" value="Ankyrin repeat"/>
    <property type="match status" value="1"/>
</dbReference>
<dbReference type="InterPro" id="IPR036770">
    <property type="entry name" value="Ankyrin_rpt-contain_sf"/>
</dbReference>
<evidence type="ECO:0000256" key="3">
    <source>
        <dbReference type="PROSITE-ProRule" id="PRU00023"/>
    </source>
</evidence>
<dbReference type="EMBL" id="MU854047">
    <property type="protein sequence ID" value="KAK3933931.1"/>
    <property type="molecule type" value="Genomic_DNA"/>
</dbReference>
<comment type="caution">
    <text evidence="5">The sequence shown here is derived from an EMBL/GenBank/DDBJ whole genome shotgun (WGS) entry which is preliminary data.</text>
</comment>
<proteinExistence type="predicted"/>
<dbReference type="InterPro" id="IPR002110">
    <property type="entry name" value="Ankyrin_rpt"/>
</dbReference>